<sequence length="329" mass="36403">MLESLAMNEINYSRDDFTNDNEVRWCPGCGDYAILAALQRVLPELGLPPEQHVFVSGIGCAGRLPYYMNTYGLHTIHGRATAVATGLKALRDDLCVWVITGDGDALSIGGNHLIHCLRRNVNLNILLINNQVYGLTKGQFSPTSQQGQVTKTSPMGVAVQPINPLALALSAGASFVARAVDKDPNHLAEILKQAYEHKGCAFIEIYQDCNIFNRGAFDNFALKANRSKNTLALKEGFPLLFGENHEHGLTLADGMLQRVDAEKASDYQHDPANFLAAMRLACLTYPDYPVPLGVYYRAQRPLFSLDGEFKKSEQDLELLFRSKASWQQQ</sequence>
<dbReference type="CDD" id="cd03375">
    <property type="entry name" value="TPP_OGFOR"/>
    <property type="match status" value="1"/>
</dbReference>
<comment type="caution">
    <text evidence="4">The sequence shown here is derived from an EMBL/GenBank/DDBJ whole genome shotgun (WGS) entry which is preliminary data.</text>
</comment>
<proteinExistence type="predicted"/>
<dbReference type="PANTHER" id="PTHR48084:SF4">
    <property type="entry name" value="2-OXOGLUTARATE OXIDOREDUCTASE SUBUNIT KORB"/>
    <property type="match status" value="1"/>
</dbReference>
<dbReference type="PANTHER" id="PTHR48084">
    <property type="entry name" value="2-OXOGLUTARATE OXIDOREDUCTASE SUBUNIT KORB-RELATED"/>
    <property type="match status" value="1"/>
</dbReference>
<evidence type="ECO:0000256" key="2">
    <source>
        <dbReference type="ARBA" id="ARBA00023002"/>
    </source>
</evidence>
<dbReference type="GO" id="GO:0044281">
    <property type="term" value="P:small molecule metabolic process"/>
    <property type="evidence" value="ECO:0007669"/>
    <property type="project" value="UniProtKB-ARBA"/>
</dbReference>
<dbReference type="InterPro" id="IPR029061">
    <property type="entry name" value="THDP-binding"/>
</dbReference>
<dbReference type="AlphaFoldDB" id="A0A0W0X0S1"/>
<evidence type="ECO:0000256" key="1">
    <source>
        <dbReference type="ARBA" id="ARBA00001966"/>
    </source>
</evidence>
<dbReference type="GO" id="GO:0045333">
    <property type="term" value="P:cellular respiration"/>
    <property type="evidence" value="ECO:0007669"/>
    <property type="project" value="UniProtKB-ARBA"/>
</dbReference>
<reference evidence="4 5" key="1">
    <citation type="submission" date="2015-11" db="EMBL/GenBank/DDBJ databases">
        <title>Genomic analysis of 38 Legionella species identifies large and diverse effector repertoires.</title>
        <authorList>
            <person name="Burstein D."/>
            <person name="Amaro F."/>
            <person name="Zusman T."/>
            <person name="Lifshitz Z."/>
            <person name="Cohen O."/>
            <person name="Gilbert J.A."/>
            <person name="Pupko T."/>
            <person name="Shuman H.A."/>
            <person name="Segal G."/>
        </authorList>
    </citation>
    <scope>NUCLEOTIDE SEQUENCE [LARGE SCALE GENOMIC DNA]</scope>
    <source>
        <strain evidence="4 5">Oak Ridge-10</strain>
    </source>
</reference>
<feature type="domain" description="Thiamine pyrophosphate enzyme TPP-binding" evidence="3">
    <location>
        <begin position="60"/>
        <end position="205"/>
    </location>
</feature>
<comment type="cofactor">
    <cofactor evidence="1">
        <name>[4Fe-4S] cluster</name>
        <dbReference type="ChEBI" id="CHEBI:49883"/>
    </cofactor>
</comment>
<dbReference type="SUPFAM" id="SSF52518">
    <property type="entry name" value="Thiamin diphosphate-binding fold (THDP-binding)"/>
    <property type="match status" value="1"/>
</dbReference>
<evidence type="ECO:0000313" key="4">
    <source>
        <dbReference type="EMBL" id="KTD38104.1"/>
    </source>
</evidence>
<organism evidence="4 5">
    <name type="scientific">Legionella oakridgensis</name>
    <dbReference type="NCBI Taxonomy" id="29423"/>
    <lineage>
        <taxon>Bacteria</taxon>
        <taxon>Pseudomonadati</taxon>
        <taxon>Pseudomonadota</taxon>
        <taxon>Gammaproteobacteria</taxon>
        <taxon>Legionellales</taxon>
        <taxon>Legionellaceae</taxon>
        <taxon>Legionella</taxon>
    </lineage>
</organism>
<dbReference type="Pfam" id="PF02775">
    <property type="entry name" value="TPP_enzyme_C"/>
    <property type="match status" value="1"/>
</dbReference>
<dbReference type="EMBL" id="LNYP01000029">
    <property type="protein sequence ID" value="KTD38104.1"/>
    <property type="molecule type" value="Genomic_DNA"/>
</dbReference>
<name>A0A0W0X0S1_9GAMM</name>
<dbReference type="GO" id="GO:0030976">
    <property type="term" value="F:thiamine pyrophosphate binding"/>
    <property type="evidence" value="ECO:0007669"/>
    <property type="project" value="InterPro"/>
</dbReference>
<dbReference type="PATRIC" id="fig|29423.5.peg.1865"/>
<evidence type="ECO:0000259" key="3">
    <source>
        <dbReference type="Pfam" id="PF02775"/>
    </source>
</evidence>
<protein>
    <submittedName>
        <fullName evidence="4">2-oxoglutarate ferredoxin oxidoreductase beta subunit</fullName>
    </submittedName>
</protein>
<dbReference type="InterPro" id="IPR011766">
    <property type="entry name" value="TPP_enzyme_TPP-bd"/>
</dbReference>
<dbReference type="NCBIfam" id="TIGR02177">
    <property type="entry name" value="PorB_KorB"/>
    <property type="match status" value="1"/>
</dbReference>
<dbReference type="GO" id="GO:0016625">
    <property type="term" value="F:oxidoreductase activity, acting on the aldehyde or oxo group of donors, iron-sulfur protein as acceptor"/>
    <property type="evidence" value="ECO:0007669"/>
    <property type="project" value="UniProtKB-ARBA"/>
</dbReference>
<keyword evidence="2" id="KW-0560">Oxidoreductase</keyword>
<dbReference type="InterPro" id="IPR051457">
    <property type="entry name" value="2-oxoacid:Fd_oxidoreductase"/>
</dbReference>
<evidence type="ECO:0000313" key="5">
    <source>
        <dbReference type="Proteomes" id="UP000054858"/>
    </source>
</evidence>
<gene>
    <name evidence="4" type="ORF">Loak_1780</name>
</gene>
<dbReference type="InterPro" id="IPR011896">
    <property type="entry name" value="OFOB"/>
</dbReference>
<accession>A0A0W0X0S1</accession>
<dbReference type="Proteomes" id="UP000054858">
    <property type="component" value="Unassembled WGS sequence"/>
</dbReference>
<dbReference type="Gene3D" id="3.40.50.970">
    <property type="match status" value="1"/>
</dbReference>